<dbReference type="Pfam" id="PF08484">
    <property type="entry name" value="Methyltransf_14"/>
    <property type="match status" value="1"/>
</dbReference>
<keyword evidence="4" id="KW-1185">Reference proteome</keyword>
<accession>A0A4R1KB30</accession>
<dbReference type="Gene3D" id="3.40.50.150">
    <property type="entry name" value="Vaccinia Virus protein VP39"/>
    <property type="match status" value="1"/>
</dbReference>
<feature type="domain" description="Methyltransferase putative zinc binding" evidence="1">
    <location>
        <begin position="10"/>
        <end position="71"/>
    </location>
</feature>
<sequence length="411" mass="46566">MKQDRKLTECRMCGSRNIIETVRFADVPFGDNFHKDPTGAKTEELHELALVLCEDCGNVFLNILADIESIYERYIYRTSVSQGLGNHFAGMVADCMQKRKPDAEFVVEIGSNEGLVLEEFKRYGVRVLGIEPSPVACFAKERGILTLKEYFTSGLAKQIVGEHGKADFIIAANVLANIHDLDDIAEGCRTLLKDGGELIIESSYFMAVLQNNLIDTIYHEHLSYFTITAIGNFFRKHGMELHDYEINSSKGGSVRYFIKKGFPENGFNPKISNAILKEREDGLFDPQKHDMLNRNTEKMRRNLEFLLKDGRETVVYGASVGIVTMIYLLNLKDKIRFIVDDNPIKTGTFSPHAALEVKSPEIIREGGYRVIICAWRFIDSIAERQPFIKNARDIYVTDLPSAEIREWSGNV</sequence>
<feature type="domain" description="C-methyltransferase" evidence="2">
    <location>
        <begin position="249"/>
        <end position="400"/>
    </location>
</feature>
<proteinExistence type="predicted"/>
<dbReference type="Proteomes" id="UP000294614">
    <property type="component" value="Unassembled WGS sequence"/>
</dbReference>
<evidence type="ECO:0000313" key="4">
    <source>
        <dbReference type="Proteomes" id="UP000294614"/>
    </source>
</evidence>
<dbReference type="EMBL" id="SMGG01000003">
    <property type="protein sequence ID" value="TCK61665.1"/>
    <property type="molecule type" value="Genomic_DNA"/>
</dbReference>
<dbReference type="RefSeq" id="WP_132871137.1">
    <property type="nucleotide sequence ID" value="NZ_SMGG01000003.1"/>
</dbReference>
<evidence type="ECO:0000259" key="1">
    <source>
        <dbReference type="Pfam" id="PF08421"/>
    </source>
</evidence>
<name>A0A4R1KB30_9BACT</name>
<gene>
    <name evidence="3" type="ORF">C8D98_0167</name>
</gene>
<protein>
    <submittedName>
        <fullName evidence="3">Putative zinc binding protein</fullName>
    </submittedName>
</protein>
<dbReference type="Gene3D" id="6.20.50.110">
    <property type="entry name" value="Methyltransferase, zinc-binding domain"/>
    <property type="match status" value="1"/>
</dbReference>
<dbReference type="Gene3D" id="3.40.50.720">
    <property type="entry name" value="NAD(P)-binding Rossmann-like Domain"/>
    <property type="match status" value="1"/>
</dbReference>
<dbReference type="InterPro" id="IPR029063">
    <property type="entry name" value="SAM-dependent_MTases_sf"/>
</dbReference>
<dbReference type="PANTHER" id="PTHR43861">
    <property type="entry name" value="TRANS-ACONITATE 2-METHYLTRANSFERASE-RELATED"/>
    <property type="match status" value="1"/>
</dbReference>
<evidence type="ECO:0000259" key="2">
    <source>
        <dbReference type="Pfam" id="PF08484"/>
    </source>
</evidence>
<reference evidence="3 4" key="1">
    <citation type="submission" date="2019-03" db="EMBL/GenBank/DDBJ databases">
        <title>Genomic Encyclopedia of Type Strains, Phase IV (KMG-IV): sequencing the most valuable type-strain genomes for metagenomic binning, comparative biology and taxonomic classification.</title>
        <authorList>
            <person name="Goeker M."/>
        </authorList>
    </citation>
    <scope>NUCLEOTIDE SEQUENCE [LARGE SCALE GENOMIC DNA]</scope>
    <source>
        <strain evidence="3 4">DSM 24984</strain>
    </source>
</reference>
<dbReference type="CDD" id="cd02440">
    <property type="entry name" value="AdoMet_MTases"/>
    <property type="match status" value="1"/>
</dbReference>
<organism evidence="3 4">
    <name type="scientific">Seleniivibrio woodruffii</name>
    <dbReference type="NCBI Taxonomy" id="1078050"/>
    <lineage>
        <taxon>Bacteria</taxon>
        <taxon>Pseudomonadati</taxon>
        <taxon>Deferribacterota</taxon>
        <taxon>Deferribacteres</taxon>
        <taxon>Deferribacterales</taxon>
        <taxon>Geovibrionaceae</taxon>
        <taxon>Seleniivibrio</taxon>
    </lineage>
</organism>
<dbReference type="Pfam" id="PF08421">
    <property type="entry name" value="Methyltransf_13"/>
    <property type="match status" value="1"/>
</dbReference>
<dbReference type="InterPro" id="IPR013691">
    <property type="entry name" value="MeTrfase_14"/>
</dbReference>
<dbReference type="InterPro" id="IPR038576">
    <property type="entry name" value="Methyltransf_Zn-bd_dom_put_sf"/>
</dbReference>
<dbReference type="Pfam" id="PF13489">
    <property type="entry name" value="Methyltransf_23"/>
    <property type="match status" value="1"/>
</dbReference>
<comment type="caution">
    <text evidence="3">The sequence shown here is derived from an EMBL/GenBank/DDBJ whole genome shotgun (WGS) entry which is preliminary data.</text>
</comment>
<dbReference type="AlphaFoldDB" id="A0A4R1KB30"/>
<evidence type="ECO:0000313" key="3">
    <source>
        <dbReference type="EMBL" id="TCK61665.1"/>
    </source>
</evidence>
<dbReference type="OrthoDB" id="9815644at2"/>
<dbReference type="SUPFAM" id="SSF53335">
    <property type="entry name" value="S-adenosyl-L-methionine-dependent methyltransferases"/>
    <property type="match status" value="1"/>
</dbReference>
<dbReference type="PANTHER" id="PTHR43861:SF5">
    <property type="entry name" value="BLL5978 PROTEIN"/>
    <property type="match status" value="1"/>
</dbReference>
<dbReference type="InterPro" id="IPR013630">
    <property type="entry name" value="Methyltransf_Zn-bd_dom_put"/>
</dbReference>